<keyword evidence="8 9" id="KW-0289">Folate biosynthesis</keyword>
<evidence type="ECO:0000256" key="4">
    <source>
        <dbReference type="ARBA" id="ARBA00012458"/>
    </source>
</evidence>
<gene>
    <name evidence="11" type="primary">folP</name>
    <name evidence="11" type="ORF">C4F51_06695</name>
</gene>
<comment type="catalytic activity">
    <reaction evidence="1">
        <text>(7,8-dihydropterin-6-yl)methyl diphosphate + 4-aminobenzoate = 7,8-dihydropteroate + diphosphate</text>
        <dbReference type="Rhea" id="RHEA:19949"/>
        <dbReference type="ChEBI" id="CHEBI:17836"/>
        <dbReference type="ChEBI" id="CHEBI:17839"/>
        <dbReference type="ChEBI" id="CHEBI:33019"/>
        <dbReference type="ChEBI" id="CHEBI:72950"/>
        <dbReference type="EC" id="2.5.1.15"/>
    </reaction>
</comment>
<comment type="similarity">
    <text evidence="9">Belongs to the DHPS family.</text>
</comment>
<dbReference type="SUPFAM" id="SSF51717">
    <property type="entry name" value="Dihydropteroate synthetase-like"/>
    <property type="match status" value="1"/>
</dbReference>
<name>A0A928YTI0_9GAMM</name>
<evidence type="ECO:0000256" key="3">
    <source>
        <dbReference type="ARBA" id="ARBA00004763"/>
    </source>
</evidence>
<protein>
    <recommendedName>
        <fullName evidence="4 9">Dihydropteroate synthase</fullName>
        <shortName evidence="9">DHPS</shortName>
        <ecNumber evidence="4 9">2.5.1.15</ecNumber>
    </recommendedName>
    <alternativeName>
        <fullName evidence="9">Dihydropteroate pyrophosphorylase</fullName>
    </alternativeName>
</protein>
<evidence type="ECO:0000259" key="10">
    <source>
        <dbReference type="PROSITE" id="PS50972"/>
    </source>
</evidence>
<dbReference type="GO" id="GO:0005829">
    <property type="term" value="C:cytosol"/>
    <property type="evidence" value="ECO:0007669"/>
    <property type="project" value="TreeGrafter"/>
</dbReference>
<comment type="caution">
    <text evidence="11">The sequence shown here is derived from an EMBL/GenBank/DDBJ whole genome shotgun (WGS) entry which is preliminary data.</text>
</comment>
<dbReference type="RefSeq" id="WP_193908296.1">
    <property type="nucleotide sequence ID" value="NZ_PRDL01000001.1"/>
</dbReference>
<dbReference type="GO" id="GO:0046654">
    <property type="term" value="P:tetrahydrofolate biosynthetic process"/>
    <property type="evidence" value="ECO:0007669"/>
    <property type="project" value="TreeGrafter"/>
</dbReference>
<dbReference type="Proteomes" id="UP000652567">
    <property type="component" value="Unassembled WGS sequence"/>
</dbReference>
<comment type="function">
    <text evidence="9">Catalyzes the condensation of para-aminobenzoate (pABA) with 6-hydroxymethyl-7,8-dihydropterin diphosphate (DHPt-PP) to form 7,8-dihydropteroate (H2Pte), the immediate precursor of folate derivatives.</text>
</comment>
<evidence type="ECO:0000256" key="7">
    <source>
        <dbReference type="ARBA" id="ARBA00022842"/>
    </source>
</evidence>
<dbReference type="GO" id="GO:0004156">
    <property type="term" value="F:dihydropteroate synthase activity"/>
    <property type="evidence" value="ECO:0007669"/>
    <property type="project" value="UniProtKB-EC"/>
</dbReference>
<comment type="cofactor">
    <cofactor evidence="2 9">
        <name>Mg(2+)</name>
        <dbReference type="ChEBI" id="CHEBI:18420"/>
    </cofactor>
</comment>
<dbReference type="InterPro" id="IPR045031">
    <property type="entry name" value="DHP_synth-like"/>
</dbReference>
<dbReference type="Gene3D" id="3.20.20.20">
    <property type="entry name" value="Dihydropteroate synthase-like"/>
    <property type="match status" value="1"/>
</dbReference>
<dbReference type="GO" id="GO:0046656">
    <property type="term" value="P:folic acid biosynthetic process"/>
    <property type="evidence" value="ECO:0007669"/>
    <property type="project" value="UniProtKB-KW"/>
</dbReference>
<dbReference type="PANTHER" id="PTHR20941:SF1">
    <property type="entry name" value="FOLIC ACID SYNTHESIS PROTEIN FOL1"/>
    <property type="match status" value="1"/>
</dbReference>
<evidence type="ECO:0000256" key="9">
    <source>
        <dbReference type="RuleBase" id="RU361205"/>
    </source>
</evidence>
<dbReference type="InterPro" id="IPR000489">
    <property type="entry name" value="Pterin-binding_dom"/>
</dbReference>
<evidence type="ECO:0000256" key="2">
    <source>
        <dbReference type="ARBA" id="ARBA00001946"/>
    </source>
</evidence>
<evidence type="ECO:0000256" key="5">
    <source>
        <dbReference type="ARBA" id="ARBA00022679"/>
    </source>
</evidence>
<dbReference type="PROSITE" id="PS50972">
    <property type="entry name" value="PTERIN_BINDING"/>
    <property type="match status" value="1"/>
</dbReference>
<dbReference type="EMBL" id="PRDL01000001">
    <property type="protein sequence ID" value="MBE8716877.1"/>
    <property type="molecule type" value="Genomic_DNA"/>
</dbReference>
<evidence type="ECO:0000256" key="8">
    <source>
        <dbReference type="ARBA" id="ARBA00022909"/>
    </source>
</evidence>
<dbReference type="InterPro" id="IPR006390">
    <property type="entry name" value="DHP_synth_dom"/>
</dbReference>
<keyword evidence="6 9" id="KW-0479">Metal-binding</keyword>
<dbReference type="GO" id="GO:0046872">
    <property type="term" value="F:metal ion binding"/>
    <property type="evidence" value="ECO:0007669"/>
    <property type="project" value="UniProtKB-KW"/>
</dbReference>
<dbReference type="AlphaFoldDB" id="A0A928YTI0"/>
<dbReference type="PROSITE" id="PS00792">
    <property type="entry name" value="DHPS_1"/>
    <property type="match status" value="1"/>
</dbReference>
<dbReference type="EC" id="2.5.1.15" evidence="4 9"/>
<keyword evidence="12" id="KW-1185">Reference proteome</keyword>
<dbReference type="InterPro" id="IPR011005">
    <property type="entry name" value="Dihydropteroate_synth-like_sf"/>
</dbReference>
<keyword evidence="5 9" id="KW-0808">Transferase</keyword>
<dbReference type="PROSITE" id="PS00793">
    <property type="entry name" value="DHPS_2"/>
    <property type="match status" value="1"/>
</dbReference>
<comment type="pathway">
    <text evidence="3 9">Cofactor biosynthesis; tetrahydrofolate biosynthesis; 7,8-dihydrofolate from 2-amino-4-hydroxy-6-hydroxymethyl-7,8-dihydropteridine diphosphate and 4-aminobenzoate: step 1/2.</text>
</comment>
<evidence type="ECO:0000256" key="6">
    <source>
        <dbReference type="ARBA" id="ARBA00022723"/>
    </source>
</evidence>
<dbReference type="Pfam" id="PF00809">
    <property type="entry name" value="Pterin_bind"/>
    <property type="match status" value="1"/>
</dbReference>
<dbReference type="CDD" id="cd00739">
    <property type="entry name" value="DHPS"/>
    <property type="match status" value="1"/>
</dbReference>
<evidence type="ECO:0000313" key="12">
    <source>
        <dbReference type="Proteomes" id="UP000652567"/>
    </source>
</evidence>
<dbReference type="NCBIfam" id="TIGR01496">
    <property type="entry name" value="DHPS"/>
    <property type="match status" value="1"/>
</dbReference>
<keyword evidence="7 9" id="KW-0460">Magnesium</keyword>
<dbReference type="PANTHER" id="PTHR20941">
    <property type="entry name" value="FOLATE SYNTHESIS PROTEINS"/>
    <property type="match status" value="1"/>
</dbReference>
<evidence type="ECO:0000313" key="11">
    <source>
        <dbReference type="EMBL" id="MBE8716877.1"/>
    </source>
</evidence>
<evidence type="ECO:0000256" key="1">
    <source>
        <dbReference type="ARBA" id="ARBA00000012"/>
    </source>
</evidence>
<organism evidence="11 12">
    <name type="scientific">Cellvibrio polysaccharolyticus</name>
    <dbReference type="NCBI Taxonomy" id="2082724"/>
    <lineage>
        <taxon>Bacteria</taxon>
        <taxon>Pseudomonadati</taxon>
        <taxon>Pseudomonadota</taxon>
        <taxon>Gammaproteobacteria</taxon>
        <taxon>Cellvibrionales</taxon>
        <taxon>Cellvibrionaceae</taxon>
        <taxon>Cellvibrio</taxon>
    </lineage>
</organism>
<accession>A0A928YTI0</accession>
<proteinExistence type="inferred from homology"/>
<feature type="domain" description="Pterin-binding" evidence="10">
    <location>
        <begin position="15"/>
        <end position="272"/>
    </location>
</feature>
<sequence length="285" mass="30547">MQLQAGSHLIDLSRPVVMGILNLTPDSFSDGGRYYQQTALSMDLVLQRAQQMLDEGAVIIDVGGESTRPGAIQVSEAEELDRVVPVVEQLVSRLGAIVSVDTSSAAVIRESAAVGASIINDVRSLQRPGALEAAVASQLPVCLMHMNGEPAVMQKAPHYENVIEEVLSFLQQRAAVCIAAGIAKEKLIFDPGYGFGKNLEHNLTLLRYQQRIAESGFAILAGLSRKSLLGHLLGREVSERLPGSLALAAIAAQKGAHIIRVHDVAATVDVLAVYHAVDQQLFHLH</sequence>
<reference evidence="11" key="1">
    <citation type="submission" date="2018-07" db="EMBL/GenBank/DDBJ databases">
        <title>Genome assembly of strain Ka43.</title>
        <authorList>
            <person name="Kukolya J."/>
            <person name="Nagy I."/>
            <person name="Horvath B."/>
            <person name="Toth A."/>
        </authorList>
    </citation>
    <scope>NUCLEOTIDE SEQUENCE</scope>
    <source>
        <strain evidence="11">KB43</strain>
    </source>
</reference>